<feature type="transmembrane region" description="Helical" evidence="16">
    <location>
        <begin position="69"/>
        <end position="87"/>
    </location>
</feature>
<dbReference type="GO" id="GO:0046872">
    <property type="term" value="F:metal ion binding"/>
    <property type="evidence" value="ECO:0007669"/>
    <property type="project" value="UniProtKB-KW"/>
</dbReference>
<keyword evidence="10 18" id="KW-0378">Hydrolase</keyword>
<evidence type="ECO:0000256" key="6">
    <source>
        <dbReference type="ARBA" id="ARBA00022692"/>
    </source>
</evidence>
<evidence type="ECO:0000256" key="3">
    <source>
        <dbReference type="ARBA" id="ARBA00005435"/>
    </source>
</evidence>
<accession>A0AAN7T3T2</accession>
<feature type="domain" description="TNase-like" evidence="17">
    <location>
        <begin position="115"/>
        <end position="275"/>
    </location>
</feature>
<reference evidence="18 19" key="1">
    <citation type="submission" date="2023-08" db="EMBL/GenBank/DDBJ databases">
        <title>Black Yeasts Isolated from many extreme environments.</title>
        <authorList>
            <person name="Coleine C."/>
            <person name="Stajich J.E."/>
            <person name="Selbmann L."/>
        </authorList>
    </citation>
    <scope>NUCLEOTIDE SEQUENCE [LARGE SCALE GENOMIC DNA]</scope>
    <source>
        <strain evidence="18 19">CCFEE 5910</strain>
    </source>
</reference>
<dbReference type="AlphaFoldDB" id="A0AAN7T3T2"/>
<organism evidence="18 19">
    <name type="scientific">Lithohypha guttulata</name>
    <dbReference type="NCBI Taxonomy" id="1690604"/>
    <lineage>
        <taxon>Eukaryota</taxon>
        <taxon>Fungi</taxon>
        <taxon>Dikarya</taxon>
        <taxon>Ascomycota</taxon>
        <taxon>Pezizomycotina</taxon>
        <taxon>Eurotiomycetes</taxon>
        <taxon>Chaetothyriomycetidae</taxon>
        <taxon>Chaetothyriales</taxon>
        <taxon>Trichomeriaceae</taxon>
        <taxon>Lithohypha</taxon>
    </lineage>
</organism>
<evidence type="ECO:0000256" key="4">
    <source>
        <dbReference type="ARBA" id="ARBA00013404"/>
    </source>
</evidence>
<protein>
    <recommendedName>
        <fullName evidence="4">Probable endonuclease LCL3</fullName>
    </recommendedName>
    <alternativeName>
        <fullName evidence="5">Probable endonuclease lcl3</fullName>
    </alternativeName>
</protein>
<evidence type="ECO:0000256" key="1">
    <source>
        <dbReference type="ARBA" id="ARBA00004167"/>
    </source>
</evidence>
<evidence type="ECO:0000256" key="2">
    <source>
        <dbReference type="ARBA" id="ARBA00004173"/>
    </source>
</evidence>
<feature type="region of interest" description="Disordered" evidence="15">
    <location>
        <begin position="267"/>
        <end position="297"/>
    </location>
</feature>
<dbReference type="GO" id="GO:0005739">
    <property type="term" value="C:mitochondrion"/>
    <property type="evidence" value="ECO:0007669"/>
    <property type="project" value="UniProtKB-SubCell"/>
</dbReference>
<evidence type="ECO:0000256" key="11">
    <source>
        <dbReference type="ARBA" id="ARBA00022837"/>
    </source>
</evidence>
<keyword evidence="11" id="KW-0106">Calcium</keyword>
<evidence type="ECO:0000259" key="17">
    <source>
        <dbReference type="PROSITE" id="PS50830"/>
    </source>
</evidence>
<keyword evidence="14 16" id="KW-0472">Membrane</keyword>
<dbReference type="PANTHER" id="PTHR12302">
    <property type="entry name" value="EBNA2 BINDING PROTEIN P100"/>
    <property type="match status" value="1"/>
</dbReference>
<dbReference type="GO" id="GO:0016787">
    <property type="term" value="F:hydrolase activity"/>
    <property type="evidence" value="ECO:0007669"/>
    <property type="project" value="UniProtKB-KW"/>
</dbReference>
<evidence type="ECO:0000256" key="7">
    <source>
        <dbReference type="ARBA" id="ARBA00022722"/>
    </source>
</evidence>
<keyword evidence="9 18" id="KW-0255">Endonuclease</keyword>
<dbReference type="SMART" id="SM00318">
    <property type="entry name" value="SNc"/>
    <property type="match status" value="1"/>
</dbReference>
<evidence type="ECO:0000256" key="8">
    <source>
        <dbReference type="ARBA" id="ARBA00022723"/>
    </source>
</evidence>
<proteinExistence type="inferred from homology"/>
<name>A0AAN7T3T2_9EURO</name>
<keyword evidence="13" id="KW-0496">Mitochondrion</keyword>
<dbReference type="PANTHER" id="PTHR12302:SF3">
    <property type="entry name" value="SERINE_THREONINE-PROTEIN KINASE 31"/>
    <property type="match status" value="1"/>
</dbReference>
<dbReference type="InterPro" id="IPR016071">
    <property type="entry name" value="Staphylococal_nuclease_OB-fold"/>
</dbReference>
<dbReference type="Gene3D" id="2.40.50.90">
    <property type="match status" value="1"/>
</dbReference>
<evidence type="ECO:0000256" key="12">
    <source>
        <dbReference type="ARBA" id="ARBA00022989"/>
    </source>
</evidence>
<dbReference type="InterPro" id="IPR035437">
    <property type="entry name" value="SNase_OB-fold_sf"/>
</dbReference>
<evidence type="ECO:0000313" key="19">
    <source>
        <dbReference type="Proteomes" id="UP001309876"/>
    </source>
</evidence>
<comment type="caution">
    <text evidence="18">The sequence shown here is derived from an EMBL/GenBank/DDBJ whole genome shotgun (WGS) entry which is preliminary data.</text>
</comment>
<dbReference type="PROSITE" id="PS50830">
    <property type="entry name" value="TNASE_3"/>
    <property type="match status" value="1"/>
</dbReference>
<dbReference type="GO" id="GO:0004519">
    <property type="term" value="F:endonuclease activity"/>
    <property type="evidence" value="ECO:0007669"/>
    <property type="project" value="UniProtKB-KW"/>
</dbReference>
<sequence>MPWPFSWPSYPQDASSLTTSEAINSARQQAQTIQAQAQETATSIKDKASAVTNDASTRSRLFHSFTQPSTLISTAILTTTVLSLFALQRRYLRRYPTATSLPQTYILPSTRRFTRSIFGHVTSVGDADNFRLFHTPFGRLGLWGILRKVPEDTKALKNNTIHIRLAGIDAPELAHFGRPAQLYSKEALEWLTSYLRGRRVRCYVHKADQYSRVVATVYIWKGLLRRDVGLQMLRAGFATVYESKSGAEFGGKELEQRYKDAEEMAKRRRRGMWKDGEKLESPREYKNKYREGGEGKG</sequence>
<evidence type="ECO:0000256" key="15">
    <source>
        <dbReference type="SAM" id="MobiDB-lite"/>
    </source>
</evidence>
<gene>
    <name evidence="18" type="primary">LCL3</name>
    <name evidence="18" type="ORF">LTR05_003457</name>
</gene>
<dbReference type="Pfam" id="PF00565">
    <property type="entry name" value="SNase"/>
    <property type="match status" value="1"/>
</dbReference>
<dbReference type="Proteomes" id="UP001309876">
    <property type="component" value="Unassembled WGS sequence"/>
</dbReference>
<evidence type="ECO:0000256" key="13">
    <source>
        <dbReference type="ARBA" id="ARBA00023128"/>
    </source>
</evidence>
<evidence type="ECO:0000256" key="10">
    <source>
        <dbReference type="ARBA" id="ARBA00022801"/>
    </source>
</evidence>
<comment type="similarity">
    <text evidence="3">Belongs to the LCL3 family.</text>
</comment>
<keyword evidence="12 16" id="KW-1133">Transmembrane helix</keyword>
<evidence type="ECO:0000256" key="5">
    <source>
        <dbReference type="ARBA" id="ARBA00014651"/>
    </source>
</evidence>
<keyword evidence="7" id="KW-0540">Nuclease</keyword>
<evidence type="ECO:0000256" key="9">
    <source>
        <dbReference type="ARBA" id="ARBA00022759"/>
    </source>
</evidence>
<comment type="subcellular location">
    <subcellularLocation>
        <location evidence="1">Membrane</location>
        <topology evidence="1">Single-pass membrane protein</topology>
    </subcellularLocation>
    <subcellularLocation>
        <location evidence="2">Mitochondrion</location>
    </subcellularLocation>
</comment>
<dbReference type="EMBL" id="JAVRRJ010000002">
    <property type="protein sequence ID" value="KAK5089231.1"/>
    <property type="molecule type" value="Genomic_DNA"/>
</dbReference>
<evidence type="ECO:0000256" key="14">
    <source>
        <dbReference type="ARBA" id="ARBA00023136"/>
    </source>
</evidence>
<dbReference type="GO" id="GO:0016020">
    <property type="term" value="C:membrane"/>
    <property type="evidence" value="ECO:0007669"/>
    <property type="project" value="UniProtKB-SubCell"/>
</dbReference>
<dbReference type="FunFam" id="2.40.50.90:FF:000029">
    <property type="entry name" value="Probable endonuclease lcl3"/>
    <property type="match status" value="1"/>
</dbReference>
<evidence type="ECO:0000256" key="16">
    <source>
        <dbReference type="SAM" id="Phobius"/>
    </source>
</evidence>
<keyword evidence="8" id="KW-0479">Metal-binding</keyword>
<keyword evidence="6 16" id="KW-0812">Transmembrane</keyword>
<feature type="compositionally biased region" description="Basic and acidic residues" evidence="15">
    <location>
        <begin position="272"/>
        <end position="297"/>
    </location>
</feature>
<dbReference type="SUPFAM" id="SSF50199">
    <property type="entry name" value="Staphylococcal nuclease"/>
    <property type="match status" value="1"/>
</dbReference>
<keyword evidence="19" id="KW-1185">Reference proteome</keyword>
<evidence type="ECO:0000313" key="18">
    <source>
        <dbReference type="EMBL" id="KAK5089231.1"/>
    </source>
</evidence>